<keyword evidence="1" id="KW-0808">Transferase</keyword>
<dbReference type="InterPro" id="IPR000600">
    <property type="entry name" value="ROK"/>
</dbReference>
<dbReference type="EMBL" id="BAND01000184">
    <property type="protein sequence ID" value="GAJ30589.1"/>
    <property type="molecule type" value="Genomic_DNA"/>
</dbReference>
<proteinExistence type="predicted"/>
<keyword evidence="2" id="KW-1185">Reference proteome</keyword>
<dbReference type="PANTHER" id="PTHR18964">
    <property type="entry name" value="ROK (REPRESSOR, ORF, KINASE) FAMILY"/>
    <property type="match status" value="1"/>
</dbReference>
<reference evidence="1 2" key="2">
    <citation type="journal article" date="2014" name="FEMS Microbiol. Lett.">
        <title>Draft genomic DNA sequence of the facultatively methylotrophic bacterium Acidomonas methanolica type strain MB58.</title>
        <authorList>
            <person name="Higashiura N."/>
            <person name="Hadano H."/>
            <person name="Hirakawa H."/>
            <person name="Matsutani M."/>
            <person name="Takabe S."/>
            <person name="Matsushita K."/>
            <person name="Azuma Y."/>
        </authorList>
    </citation>
    <scope>NUCLEOTIDE SEQUENCE [LARGE SCALE GENOMIC DNA]</scope>
    <source>
        <strain evidence="1 2">MB58</strain>
    </source>
</reference>
<dbReference type="PANTHER" id="PTHR18964:SF174">
    <property type="entry name" value="D-ALLOSE KINASE-RELATED"/>
    <property type="match status" value="1"/>
</dbReference>
<gene>
    <name evidence="1" type="ORF">Amme_200_002</name>
</gene>
<dbReference type="AlphaFoldDB" id="A0A023D8Y7"/>
<evidence type="ECO:0000313" key="1">
    <source>
        <dbReference type="EMBL" id="GAJ30589.1"/>
    </source>
</evidence>
<comment type="caution">
    <text evidence="1">The sequence shown here is derived from an EMBL/GenBank/DDBJ whole genome shotgun (WGS) entry which is preliminary data.</text>
</comment>
<evidence type="ECO:0000313" key="2">
    <source>
        <dbReference type="Proteomes" id="UP000019760"/>
    </source>
</evidence>
<organism evidence="1 2">
    <name type="scientific">Acidomonas methanolica NBRC 104435</name>
    <dbReference type="NCBI Taxonomy" id="1231351"/>
    <lineage>
        <taxon>Bacteria</taxon>
        <taxon>Pseudomonadati</taxon>
        <taxon>Pseudomonadota</taxon>
        <taxon>Alphaproteobacteria</taxon>
        <taxon>Acetobacterales</taxon>
        <taxon>Acetobacteraceae</taxon>
        <taxon>Acidomonas</taxon>
    </lineage>
</organism>
<dbReference type="Gene3D" id="3.30.420.40">
    <property type="match status" value="2"/>
</dbReference>
<dbReference type="GO" id="GO:0004396">
    <property type="term" value="F:hexokinase activity"/>
    <property type="evidence" value="ECO:0007669"/>
    <property type="project" value="TreeGrafter"/>
</dbReference>
<dbReference type="Proteomes" id="UP000019760">
    <property type="component" value="Unassembled WGS sequence"/>
</dbReference>
<sequence>MPKLHPVLCADIGGSFIDCAVVTSDGAVRDRRKVPTPCHDLDAFLASLVAFAAPHAGAPLHIALAGLQDPESGACTAANIPCINGVKLAPRLAALLDRPVRIGNDADCFTLAETRLGAGLGHRNVFGLILGTGVGGGVVMEGRLVVGGGGVTGEWGHGPVIPHVPGAERLVPCFPCGCGQRGCIDTIGGARGLERLYRWAGGEAARDSREILAAWQDGEPVAARTMTLYLDYLSSALALAVNLIGASVVPAGGGLSDAPALLEALDRATRAKLLRRPDGRLIVQSRLGGNAGLLGAAFL</sequence>
<dbReference type="Pfam" id="PF00480">
    <property type="entry name" value="ROK"/>
    <property type="match status" value="1"/>
</dbReference>
<protein>
    <submittedName>
        <fullName evidence="1">Transcriptional repressor sugar kinase/fructokinase</fullName>
    </submittedName>
</protein>
<dbReference type="SUPFAM" id="SSF53067">
    <property type="entry name" value="Actin-like ATPase domain"/>
    <property type="match status" value="1"/>
</dbReference>
<name>A0A023D8Y7_ACIMT</name>
<dbReference type="RefSeq" id="WP_042061917.1">
    <property type="nucleotide sequence ID" value="NZ_BAND01000184.1"/>
</dbReference>
<accession>A0A023D8Y7</accession>
<reference evidence="2" key="1">
    <citation type="journal article" date="2014" name="FEMS Microbiol. Lett.">
        <title>Draft Genomic DNA Sequence of the Facultatively Methylotrophic Bacterium Acidomonas methanolica type strain MB58.</title>
        <authorList>
            <person name="Higashiura N."/>
            <person name="Hadano H."/>
            <person name="Hirakawa H."/>
            <person name="Matsutani M."/>
            <person name="Takabe S."/>
            <person name="Matsushita K."/>
            <person name="Azuma Y."/>
        </authorList>
    </citation>
    <scope>NUCLEOTIDE SEQUENCE [LARGE SCALE GENOMIC DNA]</scope>
    <source>
        <strain evidence="2">MB58</strain>
    </source>
</reference>
<dbReference type="InterPro" id="IPR049874">
    <property type="entry name" value="ROK_cs"/>
</dbReference>
<keyword evidence="1" id="KW-0418">Kinase</keyword>
<dbReference type="OrthoDB" id="9810372at2"/>
<dbReference type="PROSITE" id="PS01125">
    <property type="entry name" value="ROK"/>
    <property type="match status" value="1"/>
</dbReference>
<dbReference type="InterPro" id="IPR043129">
    <property type="entry name" value="ATPase_NBD"/>
</dbReference>